<dbReference type="Pfam" id="PF01544">
    <property type="entry name" value="CorA"/>
    <property type="match status" value="1"/>
</dbReference>
<comment type="subcellular location">
    <subcellularLocation>
        <location evidence="1">Membrane</location>
        <topology evidence="1">Multi-pass membrane protein</topology>
    </subcellularLocation>
</comment>
<dbReference type="EMBL" id="CAKE01000029">
    <property type="protein sequence ID" value="CCI82599.1"/>
    <property type="molecule type" value="Genomic_DNA"/>
</dbReference>
<dbReference type="PANTHER" id="PTHR47891">
    <property type="entry name" value="TRANSPORTER-RELATED"/>
    <property type="match status" value="1"/>
</dbReference>
<dbReference type="eggNOG" id="COG0598">
    <property type="taxonomic scope" value="Bacteria"/>
</dbReference>
<comment type="similarity">
    <text evidence="2">Belongs to the CorA metal ion transporter (MIT) (TC 1.A.35) family.</text>
</comment>
<evidence type="ECO:0000256" key="4">
    <source>
        <dbReference type="ARBA" id="ARBA00022989"/>
    </source>
</evidence>
<dbReference type="InterPro" id="IPR045863">
    <property type="entry name" value="CorA_TM1_TM2"/>
</dbReference>
<dbReference type="SUPFAM" id="SSF143865">
    <property type="entry name" value="CorA soluble domain-like"/>
    <property type="match status" value="1"/>
</dbReference>
<keyword evidence="3 6" id="KW-0812">Transmembrane</keyword>
<dbReference type="Gene3D" id="1.20.58.340">
    <property type="entry name" value="Magnesium transport protein CorA, transmembrane region"/>
    <property type="match status" value="2"/>
</dbReference>
<accession>I7LAV3</accession>
<reference evidence="7 8" key="1">
    <citation type="submission" date="2012-06" db="EMBL/GenBank/DDBJ databases">
        <title>Draft Genome Sequence of Lactobacillus hominis Strain CRBIP 24.179T, isolated from human intestine.</title>
        <authorList>
            <person name="Cousin S."/>
            <person name="Ma L."/>
            <person name="Bizet C."/>
            <person name="Loux V."/>
            <person name="Bouchier C."/>
            <person name="Clermont D."/>
            <person name="Creno S."/>
        </authorList>
    </citation>
    <scope>NUCLEOTIDE SEQUENCE [LARGE SCALE GENOMIC DNA]</scope>
    <source>
        <strain evidence="8">CRBIP 24.179T</strain>
    </source>
</reference>
<comment type="caution">
    <text evidence="7">The sequence shown here is derived from an EMBL/GenBank/DDBJ whole genome shotgun (WGS) entry which is preliminary data.</text>
</comment>
<dbReference type="AlphaFoldDB" id="I7LAV3"/>
<dbReference type="InterPro" id="IPR045861">
    <property type="entry name" value="CorA_cytoplasmic_dom"/>
</dbReference>
<evidence type="ECO:0000256" key="6">
    <source>
        <dbReference type="SAM" id="Phobius"/>
    </source>
</evidence>
<gene>
    <name evidence="7" type="ORF">BN55_05725</name>
</gene>
<protein>
    <submittedName>
        <fullName evidence="7">Mg2 and Co2 transporter</fullName>
    </submittedName>
</protein>
<dbReference type="SUPFAM" id="SSF144083">
    <property type="entry name" value="Magnesium transport protein CorA, transmembrane region"/>
    <property type="match status" value="1"/>
</dbReference>
<keyword evidence="8" id="KW-1185">Reference proteome</keyword>
<dbReference type="InterPro" id="IPR047199">
    <property type="entry name" value="CorA-like"/>
</dbReference>
<evidence type="ECO:0000313" key="7">
    <source>
        <dbReference type="EMBL" id="CCI82599.1"/>
    </source>
</evidence>
<organism evidence="7 8">
    <name type="scientific">Lactobacillus hominis DSM 23910 = CRBIP 24.179</name>
    <dbReference type="NCBI Taxonomy" id="1423758"/>
    <lineage>
        <taxon>Bacteria</taxon>
        <taxon>Bacillati</taxon>
        <taxon>Bacillota</taxon>
        <taxon>Bacilli</taxon>
        <taxon>Lactobacillales</taxon>
        <taxon>Lactobacillaceae</taxon>
        <taxon>Lactobacillus</taxon>
    </lineage>
</organism>
<dbReference type="RefSeq" id="WP_008471727.1">
    <property type="nucleotide sequence ID" value="NZ_AYZP01000021.1"/>
</dbReference>
<dbReference type="PANTHER" id="PTHR47891:SF1">
    <property type="entry name" value="CORA-MAGNESIUM AND COBALT TRANSPORTER"/>
    <property type="match status" value="1"/>
</dbReference>
<evidence type="ECO:0000256" key="1">
    <source>
        <dbReference type="ARBA" id="ARBA00004141"/>
    </source>
</evidence>
<dbReference type="GeneID" id="82847805"/>
<feature type="transmembrane region" description="Helical" evidence="6">
    <location>
        <begin position="267"/>
        <end position="287"/>
    </location>
</feature>
<dbReference type="CDD" id="cd12827">
    <property type="entry name" value="EcCorA_ZntB-like_u2"/>
    <property type="match status" value="1"/>
</dbReference>
<dbReference type="GO" id="GO:0046873">
    <property type="term" value="F:metal ion transmembrane transporter activity"/>
    <property type="evidence" value="ECO:0007669"/>
    <property type="project" value="InterPro"/>
</dbReference>
<evidence type="ECO:0000256" key="2">
    <source>
        <dbReference type="ARBA" id="ARBA00009765"/>
    </source>
</evidence>
<evidence type="ECO:0000256" key="3">
    <source>
        <dbReference type="ARBA" id="ARBA00022692"/>
    </source>
</evidence>
<dbReference type="GO" id="GO:0016020">
    <property type="term" value="C:membrane"/>
    <property type="evidence" value="ECO:0007669"/>
    <property type="project" value="UniProtKB-SubCell"/>
</dbReference>
<proteinExistence type="inferred from homology"/>
<evidence type="ECO:0000313" key="8">
    <source>
        <dbReference type="Proteomes" id="UP000009320"/>
    </source>
</evidence>
<keyword evidence="4 6" id="KW-1133">Transmembrane helix</keyword>
<feature type="transmembrane region" description="Helical" evidence="6">
    <location>
        <begin position="235"/>
        <end position="255"/>
    </location>
</feature>
<dbReference type="InterPro" id="IPR002523">
    <property type="entry name" value="MgTranspt_CorA/ZnTranspt_ZntB"/>
</dbReference>
<sequence>MIDKTYNEKRFIFLKSSHSNLQALQKQFNLDPIIFQQSKSSVEVARFLPLTKTNLKDAHLLVSFDLKDSAAPIEQQLFPTIIIFNSNHLIICGTSIINQLPDLTPQSEIIDFIFKALLIQASHFEECMTKIKKEIDRLNEVARTTTSTKALRELCDLTHDIVYIKHTMSDQTETLTAFLDYCKDNNLSSSILLSQVHIEQRRLNKMINVYEDLLNSVSGLFSAMMDSHLNHLMKYLDTMALIISIPALIGGLWGMNVGGIPGKTSSWGFIGVLVICLISVIISGLYLRKKKYLTD</sequence>
<dbReference type="Proteomes" id="UP000009320">
    <property type="component" value="Unassembled WGS sequence"/>
</dbReference>
<evidence type="ECO:0000256" key="5">
    <source>
        <dbReference type="ARBA" id="ARBA00023136"/>
    </source>
</evidence>
<dbReference type="STRING" id="1423758.FC41_GL001131"/>
<keyword evidence="5 6" id="KW-0472">Membrane</keyword>
<name>I7LAV3_9LACO</name>